<accession>A0A3P7Y240</accession>
<dbReference type="Proteomes" id="UP000050761">
    <property type="component" value="Unassembled WGS sequence"/>
</dbReference>
<name>A0A3P7Y240_HELPZ</name>
<evidence type="ECO:0000313" key="2">
    <source>
        <dbReference type="Proteomes" id="UP000050761"/>
    </source>
</evidence>
<dbReference type="EMBL" id="UZAH01026500">
    <property type="protein sequence ID" value="VDO81630.1"/>
    <property type="molecule type" value="Genomic_DNA"/>
</dbReference>
<dbReference type="AlphaFoldDB" id="A0A3P7Y240"/>
<sequence>MPTRCAMTVVENRNAKEQAVGEVLCALDDVNDIDHLEKSLDYAQKAYDASGNKMHFIAAVEVPVVESGSRQGEVKAFKSEKEFDVTDAMHFLREQFRCQGQPFPIMPGHPGIPAYVTSRCQCGSTLTIDRLYIMEDHGGT</sequence>
<dbReference type="WBParaSite" id="HPBE_0000963201-mRNA-1">
    <property type="protein sequence ID" value="HPBE_0000963201-mRNA-1"/>
    <property type="gene ID" value="HPBE_0000963201"/>
</dbReference>
<proteinExistence type="predicted"/>
<organism evidence="1">
    <name type="scientific">Heligmosomoides polygyrus</name>
    <name type="common">Parasitic roundworm</name>
    <dbReference type="NCBI Taxonomy" id="6339"/>
    <lineage>
        <taxon>Eukaryota</taxon>
        <taxon>Metazoa</taxon>
        <taxon>Ecdysozoa</taxon>
        <taxon>Nematoda</taxon>
        <taxon>Chromadorea</taxon>
        <taxon>Rhabditida</taxon>
        <taxon>Rhabditina</taxon>
        <taxon>Rhabditomorpha</taxon>
        <taxon>Strongyloidea</taxon>
        <taxon>Heligmosomidae</taxon>
        <taxon>Heligmosomoides</taxon>
    </lineage>
</organism>
<gene>
    <name evidence="1" type="ORF">HPBE_LOCUS9635</name>
</gene>
<reference evidence="3" key="2">
    <citation type="submission" date="2019-09" db="UniProtKB">
        <authorList>
            <consortium name="WormBaseParasite"/>
        </authorList>
    </citation>
    <scope>IDENTIFICATION</scope>
</reference>
<evidence type="ECO:0000313" key="3">
    <source>
        <dbReference type="WBParaSite" id="HPBE_0000963201-mRNA-1"/>
    </source>
</evidence>
<reference evidence="1 2" key="1">
    <citation type="submission" date="2018-11" db="EMBL/GenBank/DDBJ databases">
        <authorList>
            <consortium name="Pathogen Informatics"/>
        </authorList>
    </citation>
    <scope>NUCLEOTIDE SEQUENCE [LARGE SCALE GENOMIC DNA]</scope>
</reference>
<keyword evidence="2" id="KW-1185">Reference proteome</keyword>
<evidence type="ECO:0000313" key="1">
    <source>
        <dbReference type="EMBL" id="VDO81630.1"/>
    </source>
</evidence>
<protein>
    <submittedName>
        <fullName evidence="3">HGTP_anticodon domain-containing protein</fullName>
    </submittedName>
</protein>